<evidence type="ECO:0000256" key="3">
    <source>
        <dbReference type="ARBA" id="ARBA00022840"/>
    </source>
</evidence>
<dbReference type="EMBL" id="JANPWE010000001">
    <property type="protein sequence ID" value="MCR6544083.1"/>
    <property type="molecule type" value="Genomic_DNA"/>
</dbReference>
<proteinExistence type="predicted"/>
<dbReference type="InterPro" id="IPR027417">
    <property type="entry name" value="P-loop_NTPase"/>
</dbReference>
<keyword evidence="1" id="KW-0813">Transport</keyword>
<evidence type="ECO:0000256" key="1">
    <source>
        <dbReference type="ARBA" id="ARBA00022448"/>
    </source>
</evidence>
<keyword evidence="2" id="KW-0547">Nucleotide-binding</keyword>
<dbReference type="Pfam" id="PF00005">
    <property type="entry name" value="ABC_tran"/>
    <property type="match status" value="1"/>
</dbReference>
<evidence type="ECO:0000313" key="6">
    <source>
        <dbReference type="Proteomes" id="UP001524944"/>
    </source>
</evidence>
<keyword evidence="6" id="KW-1185">Reference proteome</keyword>
<dbReference type="RefSeq" id="WP_257911577.1">
    <property type="nucleotide sequence ID" value="NZ_JANPWE010000001.1"/>
</dbReference>
<dbReference type="GO" id="GO:0005524">
    <property type="term" value="F:ATP binding"/>
    <property type="evidence" value="ECO:0007669"/>
    <property type="project" value="UniProtKB-KW"/>
</dbReference>
<accession>A0ABT1XZN6</accession>
<reference evidence="5 6" key="1">
    <citation type="submission" date="2022-08" db="EMBL/GenBank/DDBJ databases">
        <title>Proteogenomics of the novel Dehalobacterium formicoaceticum strain EZ94 highlights a key role of methyltransferases during anaerobic dichloromethane degradation.</title>
        <authorList>
            <person name="Wasmund K."/>
        </authorList>
    </citation>
    <scope>NUCLEOTIDE SEQUENCE [LARGE SCALE GENOMIC DNA]</scope>
    <source>
        <strain evidence="5 6">EZ94</strain>
    </source>
</reference>
<dbReference type="PROSITE" id="PS50893">
    <property type="entry name" value="ABC_TRANSPORTER_2"/>
    <property type="match status" value="1"/>
</dbReference>
<gene>
    <name evidence="5" type="ORF">NVS47_00860</name>
</gene>
<comment type="caution">
    <text evidence="5">The sequence shown here is derived from an EMBL/GenBank/DDBJ whole genome shotgun (WGS) entry which is preliminary data.</text>
</comment>
<dbReference type="InterPro" id="IPR050153">
    <property type="entry name" value="Metal_Ion_Import_ABC"/>
</dbReference>
<dbReference type="Proteomes" id="UP001524944">
    <property type="component" value="Unassembled WGS sequence"/>
</dbReference>
<evidence type="ECO:0000313" key="5">
    <source>
        <dbReference type="EMBL" id="MCR6544083.1"/>
    </source>
</evidence>
<evidence type="ECO:0000259" key="4">
    <source>
        <dbReference type="PROSITE" id="PS50893"/>
    </source>
</evidence>
<dbReference type="PANTHER" id="PTHR42734">
    <property type="entry name" value="METAL TRANSPORT SYSTEM ATP-BINDING PROTEIN TM_0124-RELATED"/>
    <property type="match status" value="1"/>
</dbReference>
<dbReference type="SUPFAM" id="SSF52540">
    <property type="entry name" value="P-loop containing nucleoside triphosphate hydrolases"/>
    <property type="match status" value="1"/>
</dbReference>
<dbReference type="SMART" id="SM00382">
    <property type="entry name" value="AAA"/>
    <property type="match status" value="1"/>
</dbReference>
<organism evidence="5 6">
    <name type="scientific">Dehalobacterium formicoaceticum</name>
    <dbReference type="NCBI Taxonomy" id="51515"/>
    <lineage>
        <taxon>Bacteria</taxon>
        <taxon>Bacillati</taxon>
        <taxon>Bacillota</taxon>
        <taxon>Clostridia</taxon>
        <taxon>Eubacteriales</taxon>
        <taxon>Peptococcaceae</taxon>
        <taxon>Dehalobacterium</taxon>
    </lineage>
</organism>
<dbReference type="Gene3D" id="3.40.50.300">
    <property type="entry name" value="P-loop containing nucleotide triphosphate hydrolases"/>
    <property type="match status" value="1"/>
</dbReference>
<protein>
    <submittedName>
        <fullName evidence="5">Metal ABC transporter ATP-binding protein</fullName>
    </submittedName>
</protein>
<feature type="domain" description="ABC transporter" evidence="4">
    <location>
        <begin position="21"/>
        <end position="252"/>
    </location>
</feature>
<sequence length="262" mass="29183">MNDCCYPSLAATCAHCGLCCTKVNNLSVAKGKKTIIHDICLHIHCGELTAIIGPNGGGKSTFLKAIIGELAFKGEITFLSRGEKNRRRPLVGYVPQRGEFDPGSPVSVEDLFLSRYLRKPLWIFSSSQEREKTLKSLSIVEAEHLIDRRLGELSGGEVQRVLLALAMEPVPELLLLDEPVSGVDYSGRKLFYKLVSDFRKQYDLSILMVSHDIELMGNFADRMVFLDKTILCQGTPDEVLENELVIQSFGLKSLEKNHQLSL</sequence>
<keyword evidence="3 5" id="KW-0067">ATP-binding</keyword>
<evidence type="ECO:0000256" key="2">
    <source>
        <dbReference type="ARBA" id="ARBA00022741"/>
    </source>
</evidence>
<dbReference type="InterPro" id="IPR003593">
    <property type="entry name" value="AAA+_ATPase"/>
</dbReference>
<dbReference type="InterPro" id="IPR003439">
    <property type="entry name" value="ABC_transporter-like_ATP-bd"/>
</dbReference>
<name>A0ABT1XZN6_9FIRM</name>